<accession>A0ABU7MQW2</accession>
<dbReference type="Proteomes" id="UP001335729">
    <property type="component" value="Unassembled WGS sequence"/>
</dbReference>
<dbReference type="RefSeq" id="WP_330504002.1">
    <property type="nucleotide sequence ID" value="NZ_JAZDUE010000004.1"/>
</dbReference>
<protein>
    <submittedName>
        <fullName evidence="1">Uncharacterized protein</fullName>
    </submittedName>
</protein>
<comment type="caution">
    <text evidence="1">The sequence shown here is derived from an EMBL/GenBank/DDBJ whole genome shotgun (WGS) entry which is preliminary data.</text>
</comment>
<reference evidence="1 2" key="1">
    <citation type="submission" date="2024-01" db="EMBL/GenBank/DDBJ databases">
        <title>Draft genome sequence of Gordonia sp. PKS22-38.</title>
        <authorList>
            <person name="Suphannarot A."/>
            <person name="Mingma R."/>
        </authorList>
    </citation>
    <scope>NUCLEOTIDE SEQUENCE [LARGE SCALE GENOMIC DNA]</scope>
    <source>
        <strain evidence="1 2">PKS22-38</strain>
    </source>
</reference>
<name>A0ABU7MQW2_9ACTN</name>
<organism evidence="1 2">
    <name type="scientific">Gordonia prachuapensis</name>
    <dbReference type="NCBI Taxonomy" id="3115651"/>
    <lineage>
        <taxon>Bacteria</taxon>
        <taxon>Bacillati</taxon>
        <taxon>Actinomycetota</taxon>
        <taxon>Actinomycetes</taxon>
        <taxon>Mycobacteriales</taxon>
        <taxon>Gordoniaceae</taxon>
        <taxon>Gordonia</taxon>
    </lineage>
</organism>
<keyword evidence="2" id="KW-1185">Reference proteome</keyword>
<gene>
    <name evidence="1" type="ORF">V1Y59_06470</name>
</gene>
<evidence type="ECO:0000313" key="1">
    <source>
        <dbReference type="EMBL" id="MEE4022713.1"/>
    </source>
</evidence>
<evidence type="ECO:0000313" key="2">
    <source>
        <dbReference type="Proteomes" id="UP001335729"/>
    </source>
</evidence>
<sequence length="141" mass="15107">MSDEPKLSGSSVPLCIEPPEIAAAPDQRDWGQPVDGIAVYSEKGMWEARAKAATEAAEHLEKCRAAAVKIAQVNYLGDDCEEGDALREKIRNLVVSDVGWQGNLVSQVSSLRALAQQCSAAAEVIEQTDIEGSLDFDHGPN</sequence>
<dbReference type="EMBL" id="JAZDUE010000004">
    <property type="protein sequence ID" value="MEE4022713.1"/>
    <property type="molecule type" value="Genomic_DNA"/>
</dbReference>
<proteinExistence type="predicted"/>